<dbReference type="InterPro" id="IPR012951">
    <property type="entry name" value="BBE"/>
</dbReference>
<dbReference type="Pfam" id="PF08031">
    <property type="entry name" value="BBE"/>
    <property type="match status" value="1"/>
</dbReference>
<dbReference type="InterPro" id="IPR006094">
    <property type="entry name" value="Oxid_FAD_bind_N"/>
</dbReference>
<dbReference type="Gene3D" id="3.40.462.20">
    <property type="match status" value="1"/>
</dbReference>
<reference evidence="10" key="1">
    <citation type="submission" date="2023-03" db="EMBL/GenBank/DDBJ databases">
        <authorList>
            <person name="Julca I."/>
        </authorList>
    </citation>
    <scope>NUCLEOTIDE SEQUENCE</scope>
</reference>
<keyword evidence="6" id="KW-0325">Glycoprotein</keyword>
<evidence type="ECO:0000256" key="6">
    <source>
        <dbReference type="ARBA" id="ARBA00023180"/>
    </source>
</evidence>
<evidence type="ECO:0000256" key="4">
    <source>
        <dbReference type="ARBA" id="ARBA00022729"/>
    </source>
</evidence>
<keyword evidence="5" id="KW-0274">FAD</keyword>
<organism evidence="10 11">
    <name type="scientific">Oldenlandia corymbosa var. corymbosa</name>
    <dbReference type="NCBI Taxonomy" id="529605"/>
    <lineage>
        <taxon>Eukaryota</taxon>
        <taxon>Viridiplantae</taxon>
        <taxon>Streptophyta</taxon>
        <taxon>Embryophyta</taxon>
        <taxon>Tracheophyta</taxon>
        <taxon>Spermatophyta</taxon>
        <taxon>Magnoliopsida</taxon>
        <taxon>eudicotyledons</taxon>
        <taxon>Gunneridae</taxon>
        <taxon>Pentapetalae</taxon>
        <taxon>asterids</taxon>
        <taxon>lamiids</taxon>
        <taxon>Gentianales</taxon>
        <taxon>Rubiaceae</taxon>
        <taxon>Rubioideae</taxon>
        <taxon>Spermacoceae</taxon>
        <taxon>Hedyotis-Oldenlandia complex</taxon>
        <taxon>Oldenlandia</taxon>
    </lineage>
</organism>
<keyword evidence="11" id="KW-1185">Reference proteome</keyword>
<dbReference type="EMBL" id="OX459118">
    <property type="protein sequence ID" value="CAI9089914.1"/>
    <property type="molecule type" value="Genomic_DNA"/>
</dbReference>
<feature type="domain" description="FAD linked oxidase N-terminal" evidence="8">
    <location>
        <begin position="84"/>
        <end position="146"/>
    </location>
</feature>
<comment type="pathway">
    <text evidence="1">Alkaloid biosynthesis.</text>
</comment>
<proteinExistence type="predicted"/>
<dbReference type="SUPFAM" id="SSF56176">
    <property type="entry name" value="FAD-binding/transporter-associated domain-like"/>
    <property type="match status" value="1"/>
</dbReference>
<dbReference type="Gene3D" id="3.30.43.10">
    <property type="entry name" value="Uridine Diphospho-n-acetylenolpyruvylglucosamine Reductase, domain 2"/>
    <property type="match status" value="1"/>
</dbReference>
<dbReference type="Pfam" id="PF01565">
    <property type="entry name" value="FAD_binding_4"/>
    <property type="match status" value="1"/>
</dbReference>
<evidence type="ECO:0000259" key="8">
    <source>
        <dbReference type="Pfam" id="PF01565"/>
    </source>
</evidence>
<evidence type="ECO:0000256" key="5">
    <source>
        <dbReference type="ARBA" id="ARBA00022827"/>
    </source>
</evidence>
<protein>
    <submittedName>
        <fullName evidence="10">OLC1v1024566C1</fullName>
    </submittedName>
</protein>
<sequence>MLLPILIISLSLFQPSVSADYHSSSIPENFIRCLSHEFRSNASILNPLLHFPGINSSYESIWSSGIENLRFLEISSSNRKKKKPLAIITPESYSQVQTTVKCCRNSGLRIIIRSGGHDFEGSSHASSSSMFSPPSVMVDLRKHLRSLEHGAIDLIHKWQEVAHKAHEDLLLSVVLSSAGGSTVAQTTATFRSLFLGRSDDLVKMMEEIFPEIGLRKQDCEEMSWIESVMRFSLYPKGVTSDALKNRVAPFPPPYFKGKVDLVYKPIPYETLDELWKRCSSKDYDRINNTTTTTPPIIQIDFYPYGGKMNEISKSETPFPHRKGVLYEILYIVAWLDQDENNANAESYMNWLRGLYDFMTPFVSKGPRGAIVNARDFDLGTNDGDGHIACGSWTTTSPYSKAYRTWGSRYFGDNFRRLATVKREVDPENFFFSEQSIPPLFLHPQMREMEL</sequence>
<evidence type="ECO:0000256" key="7">
    <source>
        <dbReference type="SAM" id="SignalP"/>
    </source>
</evidence>
<feature type="domain" description="Berberine/berberine-like" evidence="9">
    <location>
        <begin position="371"/>
        <end position="437"/>
    </location>
</feature>
<dbReference type="GO" id="GO:0050660">
    <property type="term" value="F:flavin adenine dinucleotide binding"/>
    <property type="evidence" value="ECO:0007669"/>
    <property type="project" value="InterPro"/>
</dbReference>
<evidence type="ECO:0000313" key="10">
    <source>
        <dbReference type="EMBL" id="CAI9089914.1"/>
    </source>
</evidence>
<dbReference type="GO" id="GO:0016491">
    <property type="term" value="F:oxidoreductase activity"/>
    <property type="evidence" value="ECO:0007669"/>
    <property type="project" value="InterPro"/>
</dbReference>
<evidence type="ECO:0000256" key="1">
    <source>
        <dbReference type="ARBA" id="ARBA00004913"/>
    </source>
</evidence>
<accession>A0AAV1C2Q1</accession>
<keyword evidence="2" id="KW-0017">Alkaloid metabolism</keyword>
<evidence type="ECO:0000313" key="11">
    <source>
        <dbReference type="Proteomes" id="UP001161247"/>
    </source>
</evidence>
<evidence type="ECO:0000256" key="3">
    <source>
        <dbReference type="ARBA" id="ARBA00022630"/>
    </source>
</evidence>
<feature type="signal peptide" evidence="7">
    <location>
        <begin position="1"/>
        <end position="19"/>
    </location>
</feature>
<evidence type="ECO:0000256" key="2">
    <source>
        <dbReference type="ARBA" id="ARBA00022589"/>
    </source>
</evidence>
<gene>
    <name evidence="10" type="ORF">OLC1_LOCUS2172</name>
</gene>
<dbReference type="InterPro" id="IPR016167">
    <property type="entry name" value="FAD-bd_PCMH_sub1"/>
</dbReference>
<feature type="chain" id="PRO_5043841416" evidence="7">
    <location>
        <begin position="20"/>
        <end position="450"/>
    </location>
</feature>
<dbReference type="InterPro" id="IPR036318">
    <property type="entry name" value="FAD-bd_PCMH-like_sf"/>
</dbReference>
<keyword evidence="4 7" id="KW-0732">Signal</keyword>
<name>A0AAV1C2Q1_OLDCO</name>
<evidence type="ECO:0000259" key="9">
    <source>
        <dbReference type="Pfam" id="PF08031"/>
    </source>
</evidence>
<dbReference type="AlphaFoldDB" id="A0AAV1C2Q1"/>
<dbReference type="PANTHER" id="PTHR32448">
    <property type="entry name" value="OS08G0158400 PROTEIN"/>
    <property type="match status" value="1"/>
</dbReference>
<keyword evidence="3" id="KW-0285">Flavoprotein</keyword>
<dbReference type="Proteomes" id="UP001161247">
    <property type="component" value="Chromosome 1"/>
</dbReference>